<organism evidence="1 2">
    <name type="scientific">Sedimentitalea nanhaiensis</name>
    <dbReference type="NCBI Taxonomy" id="999627"/>
    <lineage>
        <taxon>Bacteria</taxon>
        <taxon>Pseudomonadati</taxon>
        <taxon>Pseudomonadota</taxon>
        <taxon>Alphaproteobacteria</taxon>
        <taxon>Rhodobacterales</taxon>
        <taxon>Paracoccaceae</taxon>
        <taxon>Sedimentitalea</taxon>
    </lineage>
</organism>
<protein>
    <submittedName>
        <fullName evidence="1">Uncharacterized protein</fullName>
    </submittedName>
</protein>
<dbReference type="OrthoDB" id="2656750at2"/>
<dbReference type="AlphaFoldDB" id="A0A1I6XJ09"/>
<evidence type="ECO:0000313" key="2">
    <source>
        <dbReference type="Proteomes" id="UP000182466"/>
    </source>
</evidence>
<gene>
    <name evidence="1" type="ORF">SAMN05216236_101290</name>
</gene>
<sequence length="103" mass="11873">MAFFFVTFDINHDDGYEHYPKFVEELNKIRAHRIMNNACLVNVKTGSAKALVEHLKALLEETDRIFAARLDTENSYFLHAYPGTNEWLEHNPLPTPAPIKLDS</sequence>
<dbReference type="STRING" id="999627.SAMN05216236_101290"/>
<keyword evidence="2" id="KW-1185">Reference proteome</keyword>
<proteinExistence type="predicted"/>
<dbReference type="EMBL" id="FPAW01000001">
    <property type="protein sequence ID" value="SFT38031.1"/>
    <property type="molecule type" value="Genomic_DNA"/>
</dbReference>
<reference evidence="1 2" key="1">
    <citation type="submission" date="2016-10" db="EMBL/GenBank/DDBJ databases">
        <authorList>
            <person name="de Groot N.N."/>
        </authorList>
    </citation>
    <scope>NUCLEOTIDE SEQUENCE [LARGE SCALE GENOMIC DNA]</scope>
    <source>
        <strain evidence="1 2">CGMCC 1.10959</strain>
    </source>
</reference>
<evidence type="ECO:0000313" key="1">
    <source>
        <dbReference type="EMBL" id="SFT38031.1"/>
    </source>
</evidence>
<accession>A0A1I6XJ09</accession>
<dbReference type="RefSeq" id="WP_027263231.1">
    <property type="nucleotide sequence ID" value="NZ_FPAW01000001.1"/>
</dbReference>
<name>A0A1I6XJ09_9RHOB</name>
<dbReference type="Proteomes" id="UP000182466">
    <property type="component" value="Unassembled WGS sequence"/>
</dbReference>